<evidence type="ECO:0000256" key="5">
    <source>
        <dbReference type="ARBA" id="ARBA00022475"/>
    </source>
</evidence>
<evidence type="ECO:0000313" key="13">
    <source>
        <dbReference type="Proteomes" id="UP000059847"/>
    </source>
</evidence>
<evidence type="ECO:0000256" key="3">
    <source>
        <dbReference type="ARBA" id="ARBA00014962"/>
    </source>
</evidence>
<keyword evidence="10 11" id="KW-0472">Membrane</keyword>
<dbReference type="Pfam" id="PF02699">
    <property type="entry name" value="YajC"/>
    <property type="match status" value="1"/>
</dbReference>
<evidence type="ECO:0000256" key="6">
    <source>
        <dbReference type="ARBA" id="ARBA00022692"/>
    </source>
</evidence>
<keyword evidence="4" id="KW-0813">Transport</keyword>
<dbReference type="PANTHER" id="PTHR33909">
    <property type="entry name" value="SEC TRANSLOCON ACCESSORY COMPLEX SUBUNIT YAJC"/>
    <property type="match status" value="1"/>
</dbReference>
<gene>
    <name evidence="12" type="ORF">AOC03_02065</name>
</gene>
<dbReference type="NCBIfam" id="TIGR00739">
    <property type="entry name" value="yajC"/>
    <property type="match status" value="1"/>
</dbReference>
<dbReference type="Proteomes" id="UP000059847">
    <property type="component" value="Chromosome"/>
</dbReference>
<evidence type="ECO:0000256" key="8">
    <source>
        <dbReference type="ARBA" id="ARBA00022989"/>
    </source>
</evidence>
<dbReference type="AlphaFoldDB" id="A0A0M3V8D5"/>
<comment type="similarity">
    <text evidence="2">Belongs to the YajC family.</text>
</comment>
<dbReference type="InterPro" id="IPR003849">
    <property type="entry name" value="Preprotein_translocase_YajC"/>
</dbReference>
<dbReference type="GO" id="GO:0015031">
    <property type="term" value="P:protein transport"/>
    <property type="evidence" value="ECO:0007669"/>
    <property type="project" value="UniProtKB-KW"/>
</dbReference>
<keyword evidence="7" id="KW-0653">Protein transport</keyword>
<keyword evidence="8 11" id="KW-1133">Transmembrane helix</keyword>
<evidence type="ECO:0000256" key="2">
    <source>
        <dbReference type="ARBA" id="ARBA00006742"/>
    </source>
</evidence>
<proteinExistence type="inferred from homology"/>
<dbReference type="STRING" id="45610.AOC03_02065"/>
<keyword evidence="6 11" id="KW-0812">Transmembrane</keyword>
<protein>
    <recommendedName>
        <fullName evidence="3">Sec translocon accessory complex subunit YajC</fullName>
    </recommendedName>
</protein>
<keyword evidence="13" id="KW-1185">Reference proteome</keyword>
<evidence type="ECO:0000256" key="1">
    <source>
        <dbReference type="ARBA" id="ARBA00004162"/>
    </source>
</evidence>
<name>A0A0M3V8D5_9GAMM</name>
<accession>A0A0M3V8D5</accession>
<evidence type="ECO:0000256" key="4">
    <source>
        <dbReference type="ARBA" id="ARBA00022448"/>
    </source>
</evidence>
<evidence type="ECO:0000256" key="11">
    <source>
        <dbReference type="SAM" id="Phobius"/>
    </source>
</evidence>
<evidence type="ECO:0000256" key="9">
    <source>
        <dbReference type="ARBA" id="ARBA00023010"/>
    </source>
</evidence>
<dbReference type="GO" id="GO:0005886">
    <property type="term" value="C:plasma membrane"/>
    <property type="evidence" value="ECO:0007669"/>
    <property type="project" value="UniProtKB-SubCell"/>
</dbReference>
<dbReference type="PRINTS" id="PR01853">
    <property type="entry name" value="YAJCTRNLCASE"/>
</dbReference>
<dbReference type="EMBL" id="CP012678">
    <property type="protein sequence ID" value="ALF58983.1"/>
    <property type="molecule type" value="Genomic_DNA"/>
</dbReference>
<dbReference type="SMART" id="SM01323">
    <property type="entry name" value="YajC"/>
    <property type="match status" value="1"/>
</dbReference>
<keyword evidence="5" id="KW-1003">Cell membrane</keyword>
<reference evidence="12 13" key="1">
    <citation type="submission" date="2015-09" db="EMBL/GenBank/DDBJ databases">
        <title>Complete genome of Psychrobacter urativorans R10.10B.</title>
        <authorList>
            <person name="See-Too W.S."/>
            <person name="Chan K.G."/>
        </authorList>
    </citation>
    <scope>NUCLEOTIDE SEQUENCE [LARGE SCALE GENOMIC DNA]</scope>
    <source>
        <strain evidence="12 13">R10.10B</strain>
    </source>
</reference>
<keyword evidence="9" id="KW-0811">Translocation</keyword>
<evidence type="ECO:0000256" key="7">
    <source>
        <dbReference type="ARBA" id="ARBA00022927"/>
    </source>
</evidence>
<dbReference type="KEGG" id="pur:AOC03_02065"/>
<comment type="subcellular location">
    <subcellularLocation>
        <location evidence="1">Cell membrane</location>
        <topology evidence="1">Single-pass membrane protein</topology>
    </subcellularLocation>
</comment>
<organism evidence="12 13">
    <name type="scientific">Psychrobacter urativorans</name>
    <dbReference type="NCBI Taxonomy" id="45610"/>
    <lineage>
        <taxon>Bacteria</taxon>
        <taxon>Pseudomonadati</taxon>
        <taxon>Pseudomonadota</taxon>
        <taxon>Gammaproteobacteria</taxon>
        <taxon>Moraxellales</taxon>
        <taxon>Moraxellaceae</taxon>
        <taxon>Psychrobacter</taxon>
    </lineage>
</organism>
<evidence type="ECO:0000256" key="10">
    <source>
        <dbReference type="ARBA" id="ARBA00023136"/>
    </source>
</evidence>
<dbReference type="PANTHER" id="PTHR33909:SF1">
    <property type="entry name" value="SEC TRANSLOCON ACCESSORY COMPLEX SUBUNIT YAJC"/>
    <property type="match status" value="1"/>
</dbReference>
<dbReference type="RefSeq" id="WP_062533379.1">
    <property type="nucleotide sequence ID" value="NZ_CP012678.1"/>
</dbReference>
<sequence>MSFFIQSAHAAETAAGGASIFGQILLPVAFFAIFYFLVIRPQSKRTKEHRSMVNALTVGSEVIFAGGLMGRIKKLEGDYAVVSLNNNTDIKVQRASVISVLPAGTIDGISLSKV</sequence>
<dbReference type="OrthoDB" id="9811406at2"/>
<feature type="transmembrane region" description="Helical" evidence="11">
    <location>
        <begin position="20"/>
        <end position="39"/>
    </location>
</feature>
<evidence type="ECO:0000313" key="12">
    <source>
        <dbReference type="EMBL" id="ALF58983.1"/>
    </source>
</evidence>